<comment type="subcellular location">
    <subcellularLocation>
        <location evidence="1 9">Mitochondrion membrane</location>
        <topology evidence="1 9">Multi-pass membrane protein</topology>
    </subcellularLocation>
</comment>
<keyword evidence="4 9" id="KW-0812">Transmembrane</keyword>
<evidence type="ECO:0000256" key="8">
    <source>
        <dbReference type="ARBA" id="ARBA00023136"/>
    </source>
</evidence>
<evidence type="ECO:0000256" key="3">
    <source>
        <dbReference type="ARBA" id="ARBA00022448"/>
    </source>
</evidence>
<evidence type="ECO:0000256" key="4">
    <source>
        <dbReference type="ARBA" id="ARBA00022692"/>
    </source>
</evidence>
<dbReference type="Bgee" id="ENSPREG00000007011">
    <property type="expression patterns" value="Expressed in caudal fin and 1 other cell type or tissue"/>
</dbReference>
<dbReference type="GO" id="GO:0015075">
    <property type="term" value="F:monoatomic ion transmembrane transporter activity"/>
    <property type="evidence" value="ECO:0007669"/>
    <property type="project" value="InterPro"/>
</dbReference>
<dbReference type="InterPro" id="IPR004686">
    <property type="entry name" value="Mtc"/>
</dbReference>
<dbReference type="GO" id="GO:1990542">
    <property type="term" value="P:mitochondrial transmembrane transport"/>
    <property type="evidence" value="ECO:0007669"/>
    <property type="project" value="TreeGrafter"/>
</dbReference>
<evidence type="ECO:0000256" key="9">
    <source>
        <dbReference type="RuleBase" id="RU362000"/>
    </source>
</evidence>
<dbReference type="Proteomes" id="UP000242638">
    <property type="component" value="Unassembled WGS sequence"/>
</dbReference>
<protein>
    <recommendedName>
        <fullName evidence="9">Sidoreflexin</fullName>
    </recommendedName>
</protein>
<dbReference type="Ensembl" id="ENSPRET00000010411.1">
    <property type="protein sequence ID" value="ENSPREP00000010294.1"/>
    <property type="gene ID" value="ENSPREG00000007011.1"/>
</dbReference>
<proteinExistence type="inferred from homology"/>
<evidence type="ECO:0000256" key="1">
    <source>
        <dbReference type="ARBA" id="ARBA00004225"/>
    </source>
</evidence>
<sequence>VVLSGSMSDYPPFQYGKSRFNQETFRGRFRHFLDVIDPSTLFVSEKRLQECIKLLNSFRQGTLPPGVTDAELWEAQKIKQAIIHPDTGEKILMPFRMSGRTPRNQHYIYHQLLLHLTFSPFQWLNQSHNACVNYSNRNATKPAPFSKFFQGYVGAVTSAVSIAVGLNVLIQKADRLNPTTKLLVQRFVPFPAVASANICNVVLMRHTELSDGIDVLDDSGKVVGTSKIAARHALLETALTRVVMPMPIMVLPPMVMAVLEKLPLLQRRRRLVLPVHSLVCLAAFGLALPLAISLFPQMSQISANQLEPEIAAATDCQILTYNKGL</sequence>
<reference evidence="10" key="2">
    <citation type="submission" date="2025-08" db="UniProtKB">
        <authorList>
            <consortium name="Ensembl"/>
        </authorList>
    </citation>
    <scope>IDENTIFICATION</scope>
    <source>
        <strain evidence="10">Guanapo</strain>
    </source>
</reference>
<dbReference type="NCBIfam" id="TIGR00798">
    <property type="entry name" value="mtc"/>
    <property type="match status" value="1"/>
</dbReference>
<dbReference type="OMA" id="AVMRQSE"/>
<feature type="transmembrane region" description="Helical" evidence="9">
    <location>
        <begin position="271"/>
        <end position="295"/>
    </location>
</feature>
<reference evidence="11" key="1">
    <citation type="submission" date="2013-11" db="EMBL/GenBank/DDBJ databases">
        <title>The genomic landscape of the Guanapo guppy.</title>
        <authorList>
            <person name="Kuenstner A."/>
            <person name="Dreyer C."/>
        </authorList>
    </citation>
    <scope>NUCLEOTIDE SEQUENCE</scope>
    <source>
        <strain evidence="11">Guanapo</strain>
    </source>
</reference>
<dbReference type="AlphaFoldDB" id="A0A3P9NL81"/>
<feature type="transmembrane region" description="Helical" evidence="9">
    <location>
        <begin position="149"/>
        <end position="170"/>
    </location>
</feature>
<keyword evidence="3" id="KW-0813">Transport</keyword>
<dbReference type="GO" id="GO:0005743">
    <property type="term" value="C:mitochondrial inner membrane"/>
    <property type="evidence" value="ECO:0007669"/>
    <property type="project" value="TreeGrafter"/>
</dbReference>
<evidence type="ECO:0000256" key="7">
    <source>
        <dbReference type="ARBA" id="ARBA00023128"/>
    </source>
</evidence>
<dbReference type="GeneTree" id="ENSGT01030000234641"/>
<evidence type="ECO:0000256" key="6">
    <source>
        <dbReference type="ARBA" id="ARBA00022989"/>
    </source>
</evidence>
<dbReference type="PANTHER" id="PTHR11153:SF17">
    <property type="entry name" value="SIDEROFLEXIN-5"/>
    <property type="match status" value="1"/>
</dbReference>
<keyword evidence="7 9" id="KW-0496">Mitochondrion</keyword>
<name>A0A3P9NL81_POERE</name>
<feature type="transmembrane region" description="Helical" evidence="9">
    <location>
        <begin position="242"/>
        <end position="259"/>
    </location>
</feature>
<feature type="transmembrane region" description="Helical" evidence="9">
    <location>
        <begin position="182"/>
        <end position="203"/>
    </location>
</feature>
<keyword evidence="11" id="KW-1185">Reference proteome</keyword>
<evidence type="ECO:0000313" key="11">
    <source>
        <dbReference type="Proteomes" id="UP000242638"/>
    </source>
</evidence>
<evidence type="ECO:0000256" key="5">
    <source>
        <dbReference type="ARBA" id="ARBA00022970"/>
    </source>
</evidence>
<keyword evidence="6 9" id="KW-1133">Transmembrane helix</keyword>
<accession>A0A3P9NL81</accession>
<keyword evidence="8 9" id="KW-0472">Membrane</keyword>
<comment type="similarity">
    <text evidence="2 9">Belongs to the sideroflexin family.</text>
</comment>
<evidence type="ECO:0000256" key="2">
    <source>
        <dbReference type="ARBA" id="ARBA00005974"/>
    </source>
</evidence>
<dbReference type="GO" id="GO:0015137">
    <property type="term" value="F:citrate transmembrane transporter activity"/>
    <property type="evidence" value="ECO:0007669"/>
    <property type="project" value="TreeGrafter"/>
</dbReference>
<dbReference type="GO" id="GO:0006865">
    <property type="term" value="P:amino acid transport"/>
    <property type="evidence" value="ECO:0007669"/>
    <property type="project" value="UniProtKB-KW"/>
</dbReference>
<keyword evidence="5" id="KW-0029">Amino-acid transport</keyword>
<dbReference type="PANTHER" id="PTHR11153">
    <property type="entry name" value="SIDEROFLEXIN"/>
    <property type="match status" value="1"/>
</dbReference>
<reference evidence="10" key="3">
    <citation type="submission" date="2025-09" db="UniProtKB">
        <authorList>
            <consortium name="Ensembl"/>
        </authorList>
    </citation>
    <scope>IDENTIFICATION</scope>
    <source>
        <strain evidence="10">Guanapo</strain>
    </source>
</reference>
<organism evidence="10 11">
    <name type="scientific">Poecilia reticulata</name>
    <name type="common">Guppy</name>
    <name type="synonym">Acanthophacelus reticulatus</name>
    <dbReference type="NCBI Taxonomy" id="8081"/>
    <lineage>
        <taxon>Eukaryota</taxon>
        <taxon>Metazoa</taxon>
        <taxon>Chordata</taxon>
        <taxon>Craniata</taxon>
        <taxon>Vertebrata</taxon>
        <taxon>Euteleostomi</taxon>
        <taxon>Actinopterygii</taxon>
        <taxon>Neopterygii</taxon>
        <taxon>Teleostei</taxon>
        <taxon>Neoteleostei</taxon>
        <taxon>Acanthomorphata</taxon>
        <taxon>Ovalentaria</taxon>
        <taxon>Atherinomorphae</taxon>
        <taxon>Cyprinodontiformes</taxon>
        <taxon>Poeciliidae</taxon>
        <taxon>Poeciliinae</taxon>
        <taxon>Poecilia</taxon>
    </lineage>
</organism>
<dbReference type="Pfam" id="PF03820">
    <property type="entry name" value="SFXNs"/>
    <property type="match status" value="1"/>
</dbReference>
<evidence type="ECO:0000313" key="10">
    <source>
        <dbReference type="Ensembl" id="ENSPREP00000010294.1"/>
    </source>
</evidence>